<dbReference type="PANTHER" id="PTHR43664:SF1">
    <property type="entry name" value="BETA-METHYLMALYL-COA DEHYDRATASE"/>
    <property type="match status" value="1"/>
</dbReference>
<dbReference type="AlphaFoldDB" id="A0A934V086"/>
<reference evidence="2" key="1">
    <citation type="submission" date="2017-08" db="EMBL/GenBank/DDBJ databases">
        <authorList>
            <person name="Imhoff J.F."/>
            <person name="Rahn T."/>
            <person name="Kuenzel S."/>
            <person name="Neulinger S.C."/>
        </authorList>
    </citation>
    <scope>NUCLEOTIDE SEQUENCE</scope>
    <source>
        <strain evidence="2">DSM 9154</strain>
    </source>
</reference>
<accession>A0A934V086</accession>
<feature type="domain" description="MaoC-like" evidence="1">
    <location>
        <begin position="14"/>
        <end position="118"/>
    </location>
</feature>
<dbReference type="Pfam" id="PF01575">
    <property type="entry name" value="MaoC_dehydratas"/>
    <property type="match status" value="1"/>
</dbReference>
<dbReference type="InterPro" id="IPR052342">
    <property type="entry name" value="MCH/BMMD"/>
</dbReference>
<protein>
    <submittedName>
        <fullName evidence="2">Acyl dehydratase</fullName>
    </submittedName>
</protein>
<dbReference type="Proteomes" id="UP000778970">
    <property type="component" value="Unassembled WGS sequence"/>
</dbReference>
<dbReference type="Gene3D" id="3.10.129.10">
    <property type="entry name" value="Hotdog Thioesterase"/>
    <property type="match status" value="1"/>
</dbReference>
<evidence type="ECO:0000259" key="1">
    <source>
        <dbReference type="Pfam" id="PF01575"/>
    </source>
</evidence>
<organism evidence="2 3">
    <name type="scientific">Rhodovibrio salinarum</name>
    <dbReference type="NCBI Taxonomy" id="1087"/>
    <lineage>
        <taxon>Bacteria</taxon>
        <taxon>Pseudomonadati</taxon>
        <taxon>Pseudomonadota</taxon>
        <taxon>Alphaproteobacteria</taxon>
        <taxon>Rhodospirillales</taxon>
        <taxon>Rhodovibrionaceae</taxon>
        <taxon>Rhodovibrio</taxon>
    </lineage>
</organism>
<dbReference type="InterPro" id="IPR029069">
    <property type="entry name" value="HotDog_dom_sf"/>
</dbReference>
<gene>
    <name evidence="2" type="ORF">CKO21_07880</name>
</gene>
<comment type="caution">
    <text evidence="2">The sequence shown here is derived from an EMBL/GenBank/DDBJ whole genome shotgun (WGS) entry which is preliminary data.</text>
</comment>
<proteinExistence type="predicted"/>
<dbReference type="RefSeq" id="WP_037257699.1">
    <property type="nucleotide sequence ID" value="NZ_NRRE01000022.1"/>
</dbReference>
<dbReference type="SUPFAM" id="SSF54637">
    <property type="entry name" value="Thioesterase/thiol ester dehydrase-isomerase"/>
    <property type="match status" value="1"/>
</dbReference>
<evidence type="ECO:0000313" key="2">
    <source>
        <dbReference type="EMBL" id="MBK1697165.1"/>
    </source>
</evidence>
<dbReference type="CDD" id="cd03454">
    <property type="entry name" value="YdeM"/>
    <property type="match status" value="1"/>
</dbReference>
<evidence type="ECO:0000313" key="3">
    <source>
        <dbReference type="Proteomes" id="UP000778970"/>
    </source>
</evidence>
<dbReference type="EMBL" id="NRRE01000022">
    <property type="protein sequence ID" value="MBK1697165.1"/>
    <property type="molecule type" value="Genomic_DNA"/>
</dbReference>
<keyword evidence="3" id="KW-1185">Reference proteome</keyword>
<dbReference type="PANTHER" id="PTHR43664">
    <property type="entry name" value="MONOAMINE OXIDASE-RELATED"/>
    <property type="match status" value="1"/>
</dbReference>
<sequence>MSIEQPLYFEDFTVGRRFTTRGVTLTEADIIDFAFKYDPQPFHIDKVAAEQSPYGGLIASGFHTLSVCFRMAIQAEVFTACSMGSPGLDELRWLQPVRPGDTLCTEFEVVHAEPSQSRSSRGRVRIAYTMKNQRGETVMTVTANQILRTRKGAESAQGSTA</sequence>
<reference evidence="2" key="2">
    <citation type="journal article" date="2020" name="Microorganisms">
        <title>Osmotic Adaptation and Compatible Solute Biosynthesis of Phototrophic Bacteria as Revealed from Genome Analyses.</title>
        <authorList>
            <person name="Imhoff J.F."/>
            <person name="Rahn T."/>
            <person name="Kunzel S."/>
            <person name="Keller A."/>
            <person name="Neulinger S.C."/>
        </authorList>
    </citation>
    <scope>NUCLEOTIDE SEQUENCE</scope>
    <source>
        <strain evidence="2">DSM 9154</strain>
    </source>
</reference>
<name>A0A934V086_9PROT</name>
<dbReference type="InterPro" id="IPR002539">
    <property type="entry name" value="MaoC-like_dom"/>
</dbReference>